<dbReference type="EMBL" id="UYRR01005521">
    <property type="protein sequence ID" value="VDK21843.1"/>
    <property type="molecule type" value="Genomic_DNA"/>
</dbReference>
<dbReference type="AlphaFoldDB" id="A0A0M3J7Y5"/>
<dbReference type="WBParaSite" id="ASIM_0000368401-mRNA-1">
    <property type="protein sequence ID" value="ASIM_0000368401-mRNA-1"/>
    <property type="gene ID" value="ASIM_0000368401"/>
</dbReference>
<dbReference type="SUPFAM" id="SSF52058">
    <property type="entry name" value="L domain-like"/>
    <property type="match status" value="1"/>
</dbReference>
<dbReference type="OrthoDB" id="676979at2759"/>
<dbReference type="Proteomes" id="UP000267096">
    <property type="component" value="Unassembled WGS sequence"/>
</dbReference>
<sequence>MPTISKAERSRDESSAEVEYVDRGLHSFQDISHIFHNEALTRLTLSHNKLTSVPANIADLVNLQVFFSIITILF</sequence>
<proteinExistence type="predicted"/>
<dbReference type="PROSITE" id="PS51450">
    <property type="entry name" value="LRR"/>
    <property type="match status" value="1"/>
</dbReference>
<evidence type="ECO:0000313" key="1">
    <source>
        <dbReference type="EMBL" id="VDK21843.1"/>
    </source>
</evidence>
<keyword evidence="2" id="KW-1185">Reference proteome</keyword>
<dbReference type="Gene3D" id="3.80.10.10">
    <property type="entry name" value="Ribonuclease Inhibitor"/>
    <property type="match status" value="1"/>
</dbReference>
<dbReference type="InterPro" id="IPR001611">
    <property type="entry name" value="Leu-rich_rpt"/>
</dbReference>
<evidence type="ECO:0000313" key="3">
    <source>
        <dbReference type="WBParaSite" id="ASIM_0000368401-mRNA-1"/>
    </source>
</evidence>
<organism evidence="3">
    <name type="scientific">Anisakis simplex</name>
    <name type="common">Herring worm</name>
    <dbReference type="NCBI Taxonomy" id="6269"/>
    <lineage>
        <taxon>Eukaryota</taxon>
        <taxon>Metazoa</taxon>
        <taxon>Ecdysozoa</taxon>
        <taxon>Nematoda</taxon>
        <taxon>Chromadorea</taxon>
        <taxon>Rhabditida</taxon>
        <taxon>Spirurina</taxon>
        <taxon>Ascaridomorpha</taxon>
        <taxon>Ascaridoidea</taxon>
        <taxon>Anisakidae</taxon>
        <taxon>Anisakis</taxon>
        <taxon>Anisakis simplex complex</taxon>
    </lineage>
</organism>
<gene>
    <name evidence="1" type="ORF">ASIM_LOCUS3518</name>
</gene>
<dbReference type="InterPro" id="IPR032675">
    <property type="entry name" value="LRR_dom_sf"/>
</dbReference>
<protein>
    <submittedName>
        <fullName evidence="3">Ras suppressor protein 1 (inferred by orthology to a human protein)</fullName>
    </submittedName>
</protein>
<evidence type="ECO:0000313" key="2">
    <source>
        <dbReference type="Proteomes" id="UP000267096"/>
    </source>
</evidence>
<name>A0A0M3J7Y5_ANISI</name>
<reference evidence="1 2" key="2">
    <citation type="submission" date="2018-11" db="EMBL/GenBank/DDBJ databases">
        <authorList>
            <consortium name="Pathogen Informatics"/>
        </authorList>
    </citation>
    <scope>NUCLEOTIDE SEQUENCE [LARGE SCALE GENOMIC DNA]</scope>
</reference>
<reference evidence="3" key="1">
    <citation type="submission" date="2017-02" db="UniProtKB">
        <authorList>
            <consortium name="WormBaseParasite"/>
        </authorList>
    </citation>
    <scope>IDENTIFICATION</scope>
</reference>
<accession>A0A0M3J7Y5</accession>